<proteinExistence type="predicted"/>
<gene>
    <name evidence="1" type="ORF">F2Q69_00061348</name>
</gene>
<reference evidence="1" key="1">
    <citation type="submission" date="2019-12" db="EMBL/GenBank/DDBJ databases">
        <title>Genome sequencing and annotation of Brassica cretica.</title>
        <authorList>
            <person name="Studholme D.J."/>
            <person name="Sarris P."/>
        </authorList>
    </citation>
    <scope>NUCLEOTIDE SEQUENCE</scope>
    <source>
        <strain evidence="1">PFS-109/04</strain>
        <tissue evidence="1">Leaf</tissue>
    </source>
</reference>
<organism evidence="1 2">
    <name type="scientific">Brassica cretica</name>
    <name type="common">Mustard</name>
    <dbReference type="NCBI Taxonomy" id="69181"/>
    <lineage>
        <taxon>Eukaryota</taxon>
        <taxon>Viridiplantae</taxon>
        <taxon>Streptophyta</taxon>
        <taxon>Embryophyta</taxon>
        <taxon>Tracheophyta</taxon>
        <taxon>Spermatophyta</taxon>
        <taxon>Magnoliopsida</taxon>
        <taxon>eudicotyledons</taxon>
        <taxon>Gunneridae</taxon>
        <taxon>Pentapetalae</taxon>
        <taxon>rosids</taxon>
        <taxon>malvids</taxon>
        <taxon>Brassicales</taxon>
        <taxon>Brassicaceae</taxon>
        <taxon>Brassiceae</taxon>
        <taxon>Brassica</taxon>
    </lineage>
</organism>
<name>A0A8S9RKD1_BRACR</name>
<dbReference type="EMBL" id="QGKX02000095">
    <property type="protein sequence ID" value="KAF3573249.1"/>
    <property type="molecule type" value="Genomic_DNA"/>
</dbReference>
<protein>
    <submittedName>
        <fullName evidence="1">Uncharacterized protein</fullName>
    </submittedName>
</protein>
<dbReference type="AlphaFoldDB" id="A0A8S9RKD1"/>
<evidence type="ECO:0000313" key="1">
    <source>
        <dbReference type="EMBL" id="KAF3573249.1"/>
    </source>
</evidence>
<comment type="caution">
    <text evidence="1">The sequence shown here is derived from an EMBL/GenBank/DDBJ whole genome shotgun (WGS) entry which is preliminary data.</text>
</comment>
<accession>A0A8S9RKD1</accession>
<sequence length="104" mass="11491">MVTEVEAEAVVEEVEDWLTVVEVKLVVGAGSHGVLDDAFLKKLNLEKRTRKMINHEARSRVLQVMDGGSYKAAAGRPFFNTLVALVGRQKRSLDLGWPVGSLRT</sequence>
<evidence type="ECO:0000313" key="2">
    <source>
        <dbReference type="Proteomes" id="UP000712600"/>
    </source>
</evidence>
<dbReference type="Proteomes" id="UP000712600">
    <property type="component" value="Unassembled WGS sequence"/>
</dbReference>